<dbReference type="EMBL" id="MLAK01000829">
    <property type="protein sequence ID" value="OHT03378.1"/>
    <property type="molecule type" value="Genomic_DNA"/>
</dbReference>
<proteinExistence type="predicted"/>
<reference evidence="1" key="1">
    <citation type="submission" date="2016-10" db="EMBL/GenBank/DDBJ databases">
        <authorList>
            <person name="Benchimol M."/>
            <person name="Almeida L.G."/>
            <person name="Vasconcelos A.T."/>
            <person name="Perreira-Neves A."/>
            <person name="Rosa I.A."/>
            <person name="Tasca T."/>
            <person name="Bogo M.R."/>
            <person name="de Souza W."/>
        </authorList>
    </citation>
    <scope>NUCLEOTIDE SEQUENCE [LARGE SCALE GENOMIC DNA]</scope>
    <source>
        <strain evidence="1">K</strain>
    </source>
</reference>
<accession>A0A1J4JXI2</accession>
<dbReference type="AlphaFoldDB" id="A0A1J4JXI2"/>
<dbReference type="Proteomes" id="UP000179807">
    <property type="component" value="Unassembled WGS sequence"/>
</dbReference>
<comment type="caution">
    <text evidence="1">The sequence shown here is derived from an EMBL/GenBank/DDBJ whole genome shotgun (WGS) entry which is preliminary data.</text>
</comment>
<dbReference type="RefSeq" id="XP_068356514.1">
    <property type="nucleotide sequence ID" value="XM_068506665.1"/>
</dbReference>
<sequence length="818" mass="95656">MSDILSFIRESWNQNLSTQDFMIKMHEIYDKNGINEIASHLLEMCGMGLLNPKFLFNCLVAIIQEDPSYIFQWIPTIQSHSEKIDPYIKLFHDCGDTLCNNLTVGEKDSADYALNILKFVLSFQTDIEAIISKLTNSPKFSTLIASGRVLSRDNFLETRSLFLDIDPYNNNSYNSEGEYETIPLTQIHFFHALFSRNLNYTQILHTQHDEIHFFASTILSWKSKNIFFSFIHRSISYILYHIFINHFISKPSLHLGFLITNLIVRVLNKDYDDDNGNHEFNEDPVLQTLSKMNDASKRFFDGSNLNVRNQKYLSVNQKMEFWEFFPNERNIEDYKILLTSKPPQIVNADLFSIALKYPMIISKIVNLIIDAFNENDEQAALEFAENIFSRLKDFHHLLCIQKKLTEFFISLTNFLLIREDEHSFTQFWILLLSLFDYSWKSGSPILRSYCISFLNNTEPLLSFYLIFYYGCNHSDDEKLNNDFNFSLDLNFYMNKYQITRNIDKLKDDFKYENYYFKNVFSCLFYLIETQNIDEIFDIISNKIYLLPSALWWGIKSKNHASMKLIELPIPRYKFIQKLFSQLIITLTKPKSAWEIFADLNNYDVILENRPKNISLILHRIISDVNRLTKGQIDNIKVFYSIATLWRSWIKIFSLNVFVSSLLSLLVLNSKNSTNIIYNIKAFIASASVICTAVEENSDMLYETMKIVIACLDDENQNVTGSVGLANFFSVILLSLHERSNEAIELLDDIKAFTSKNDISKNSPRMAFITVISTISLYHFNFHSLMTPDMFNLNFLKSNCQLAIDYYISQEIEKERENI</sequence>
<name>A0A1J4JXI2_9EUKA</name>
<keyword evidence="2" id="KW-1185">Reference proteome</keyword>
<gene>
    <name evidence="1" type="ORF">TRFO_29244</name>
</gene>
<evidence type="ECO:0000313" key="1">
    <source>
        <dbReference type="EMBL" id="OHT03378.1"/>
    </source>
</evidence>
<organism evidence="1 2">
    <name type="scientific">Tritrichomonas foetus</name>
    <dbReference type="NCBI Taxonomy" id="1144522"/>
    <lineage>
        <taxon>Eukaryota</taxon>
        <taxon>Metamonada</taxon>
        <taxon>Parabasalia</taxon>
        <taxon>Tritrichomonadida</taxon>
        <taxon>Tritrichomonadidae</taxon>
        <taxon>Tritrichomonas</taxon>
    </lineage>
</organism>
<evidence type="ECO:0000313" key="2">
    <source>
        <dbReference type="Proteomes" id="UP000179807"/>
    </source>
</evidence>
<protein>
    <submittedName>
        <fullName evidence="1">Uncharacterized protein</fullName>
    </submittedName>
</protein>
<dbReference type="GeneID" id="94841369"/>
<dbReference type="VEuPathDB" id="TrichDB:TRFO_29244"/>